<gene>
    <name evidence="1" type="ORF">CEXT_724201</name>
</gene>
<dbReference type="Proteomes" id="UP001054945">
    <property type="component" value="Unassembled WGS sequence"/>
</dbReference>
<reference evidence="1 2" key="1">
    <citation type="submission" date="2021-06" db="EMBL/GenBank/DDBJ databases">
        <title>Caerostris extrusa draft genome.</title>
        <authorList>
            <person name="Kono N."/>
            <person name="Arakawa K."/>
        </authorList>
    </citation>
    <scope>NUCLEOTIDE SEQUENCE [LARGE SCALE GENOMIC DNA]</scope>
</reference>
<comment type="caution">
    <text evidence="1">The sequence shown here is derived from an EMBL/GenBank/DDBJ whole genome shotgun (WGS) entry which is preliminary data.</text>
</comment>
<accession>A0AAV4PE87</accession>
<organism evidence="1 2">
    <name type="scientific">Caerostris extrusa</name>
    <name type="common">Bark spider</name>
    <name type="synonym">Caerostris bankana</name>
    <dbReference type="NCBI Taxonomy" id="172846"/>
    <lineage>
        <taxon>Eukaryota</taxon>
        <taxon>Metazoa</taxon>
        <taxon>Ecdysozoa</taxon>
        <taxon>Arthropoda</taxon>
        <taxon>Chelicerata</taxon>
        <taxon>Arachnida</taxon>
        <taxon>Araneae</taxon>
        <taxon>Araneomorphae</taxon>
        <taxon>Entelegynae</taxon>
        <taxon>Araneoidea</taxon>
        <taxon>Araneidae</taxon>
        <taxon>Caerostris</taxon>
    </lineage>
</organism>
<protein>
    <submittedName>
        <fullName evidence="1">Uncharacterized protein</fullName>
    </submittedName>
</protein>
<name>A0AAV4PE87_CAEEX</name>
<evidence type="ECO:0000313" key="1">
    <source>
        <dbReference type="EMBL" id="GIX94214.1"/>
    </source>
</evidence>
<dbReference type="AlphaFoldDB" id="A0AAV4PE87"/>
<evidence type="ECO:0000313" key="2">
    <source>
        <dbReference type="Proteomes" id="UP001054945"/>
    </source>
</evidence>
<keyword evidence="2" id="KW-1185">Reference proteome</keyword>
<proteinExistence type="predicted"/>
<dbReference type="EMBL" id="BPLR01004347">
    <property type="protein sequence ID" value="GIX94214.1"/>
    <property type="molecule type" value="Genomic_DNA"/>
</dbReference>
<sequence>MHLKETIQCDNGATGVTPVTLKQVEQQHILQVVLRESSIKLRLGLHPFLKNFQALEKAGERSLPFQINSFSAFQPRVTTGITFASKKVGLPGTKDDISLVAPARSTAQALKQMELPIFSNTRLCPKGPSGLPAAFSQKASRNHSSELRGGLSFCHFNQLTSFPTLEAAGSDYLAQHSFSLKIYEGRVSLSFSGARALCCSDCFVGKHSADTPRKHVLSPLTPSLEVQRRVMSQGSFERAEWKEKGVWRKQKRAMRVMHLLYAVMRVHFEDSTWKCAGKHVAKKWNTIHCSIFVTCTCGGAHCSVSS</sequence>